<gene>
    <name evidence="9" type="ORF">Clopa_4174</name>
</gene>
<proteinExistence type="inferred from homology"/>
<feature type="transmembrane region" description="Helical" evidence="7">
    <location>
        <begin position="7"/>
        <end position="29"/>
    </location>
</feature>
<evidence type="ECO:0000256" key="3">
    <source>
        <dbReference type="ARBA" id="ARBA00022475"/>
    </source>
</evidence>
<reference evidence="9 10" key="1">
    <citation type="submission" date="2012-01" db="EMBL/GenBank/DDBJ databases">
        <title>Complete sequence of chromosome of Clostridium pasteurianum BC1.</title>
        <authorList>
            <consortium name="US DOE Joint Genome Institute"/>
            <person name="Lucas S."/>
            <person name="Han J."/>
            <person name="Lapidus A."/>
            <person name="Cheng J.-F."/>
            <person name="Goodwin L."/>
            <person name="Pitluck S."/>
            <person name="Peters L."/>
            <person name="Mikhailova N."/>
            <person name="Teshima H."/>
            <person name="Detter J.C."/>
            <person name="Han C."/>
            <person name="Tapia R."/>
            <person name="Land M."/>
            <person name="Hauser L."/>
            <person name="Kyrpides N."/>
            <person name="Ivanova N."/>
            <person name="Pagani I."/>
            <person name="Dunn J."/>
            <person name="Taghavi S."/>
            <person name="Francis A."/>
            <person name="van der Lelie D."/>
            <person name="Woyke T."/>
        </authorList>
    </citation>
    <scope>NUCLEOTIDE SEQUENCE [LARGE SCALE GENOMIC DNA]</scope>
    <source>
        <strain evidence="9 10">BC1</strain>
    </source>
</reference>
<evidence type="ECO:0000259" key="8">
    <source>
        <dbReference type="PROSITE" id="PS50928"/>
    </source>
</evidence>
<dbReference type="InterPro" id="IPR035906">
    <property type="entry name" value="MetI-like_sf"/>
</dbReference>
<feature type="transmembrane region" description="Helical" evidence="7">
    <location>
        <begin position="190"/>
        <end position="215"/>
    </location>
</feature>
<keyword evidence="4 7" id="KW-0812">Transmembrane</keyword>
<dbReference type="CDD" id="cd06261">
    <property type="entry name" value="TM_PBP2"/>
    <property type="match status" value="1"/>
</dbReference>
<evidence type="ECO:0000256" key="5">
    <source>
        <dbReference type="ARBA" id="ARBA00022989"/>
    </source>
</evidence>
<dbReference type="GO" id="GO:0005886">
    <property type="term" value="C:plasma membrane"/>
    <property type="evidence" value="ECO:0007669"/>
    <property type="project" value="UniProtKB-SubCell"/>
</dbReference>
<keyword evidence="3" id="KW-1003">Cell membrane</keyword>
<protein>
    <submittedName>
        <fullName evidence="9">ABC-type dipeptide/oligopeptide/nickel transport system, permease component</fullName>
    </submittedName>
</protein>
<dbReference type="InterPro" id="IPR050366">
    <property type="entry name" value="BP-dependent_transpt_permease"/>
</dbReference>
<keyword evidence="2 7" id="KW-0813">Transport</keyword>
<dbReference type="EMBL" id="CP003261">
    <property type="protein sequence ID" value="AGK98904.1"/>
    <property type="molecule type" value="Genomic_DNA"/>
</dbReference>
<dbReference type="eggNOG" id="COG1173">
    <property type="taxonomic scope" value="Bacteria"/>
</dbReference>
<dbReference type="AlphaFoldDB" id="R4KEB1"/>
<evidence type="ECO:0000313" key="10">
    <source>
        <dbReference type="Proteomes" id="UP000013523"/>
    </source>
</evidence>
<dbReference type="InterPro" id="IPR000515">
    <property type="entry name" value="MetI-like"/>
</dbReference>
<accession>R4KEB1</accession>
<dbReference type="PANTHER" id="PTHR43386:SF1">
    <property type="entry name" value="D,D-DIPEPTIDE TRANSPORT SYSTEM PERMEASE PROTEIN DDPC-RELATED"/>
    <property type="match status" value="1"/>
</dbReference>
<name>R4KEB1_CLOPA</name>
<comment type="similarity">
    <text evidence="7">Belongs to the binding-protein-dependent transport system permease family.</text>
</comment>
<dbReference type="KEGG" id="cpas:Clopa_4174"/>
<evidence type="ECO:0000256" key="4">
    <source>
        <dbReference type="ARBA" id="ARBA00022692"/>
    </source>
</evidence>
<dbReference type="OrthoDB" id="9783218at2"/>
<dbReference type="GO" id="GO:0055085">
    <property type="term" value="P:transmembrane transport"/>
    <property type="evidence" value="ECO:0007669"/>
    <property type="project" value="InterPro"/>
</dbReference>
<evidence type="ECO:0000256" key="6">
    <source>
        <dbReference type="ARBA" id="ARBA00023136"/>
    </source>
</evidence>
<feature type="transmembrane region" description="Helical" evidence="7">
    <location>
        <begin position="73"/>
        <end position="99"/>
    </location>
</feature>
<feature type="domain" description="ABC transmembrane type-1" evidence="8">
    <location>
        <begin position="69"/>
        <end position="258"/>
    </location>
</feature>
<dbReference type="RefSeq" id="WP_015617178.1">
    <property type="nucleotide sequence ID" value="NC_021182.1"/>
</dbReference>
<dbReference type="Proteomes" id="UP000013523">
    <property type="component" value="Chromosome"/>
</dbReference>
<sequence length="266" mass="29449">MNRRFNYNLLIGYILVGFIILIMIIDIFYTPYDPNKMNVAERFGAPSIRHFLGTDNFGRDIFSRIIDGTKTTLSVAISTVFFGTFFGVIFGAISGYFGGFIDEIIMRINDALIAFPGILLALVIVTTLGQGKYQIILALGIIFTPSFSRITRSEFLKVKQQDFIRSAEVFGASPFRIMFVHILPNIYPTLLSAITIGFSNAILSESALSFLGLGVKPPDPSWGRMLSEAQAYLFNAPWYAIASGTIIAITVLGFNFIGEGLRKIYG</sequence>
<dbReference type="HOGENOM" id="CLU_028518_1_1_9"/>
<evidence type="ECO:0000256" key="1">
    <source>
        <dbReference type="ARBA" id="ARBA00004651"/>
    </source>
</evidence>
<comment type="subcellular location">
    <subcellularLocation>
        <location evidence="1 7">Cell membrane</location>
        <topology evidence="1 7">Multi-pass membrane protein</topology>
    </subcellularLocation>
</comment>
<dbReference type="PROSITE" id="PS50928">
    <property type="entry name" value="ABC_TM1"/>
    <property type="match status" value="1"/>
</dbReference>
<feature type="transmembrane region" description="Helical" evidence="7">
    <location>
        <begin position="236"/>
        <end position="257"/>
    </location>
</feature>
<organism evidence="9 10">
    <name type="scientific">Clostridium pasteurianum BC1</name>
    <dbReference type="NCBI Taxonomy" id="86416"/>
    <lineage>
        <taxon>Bacteria</taxon>
        <taxon>Bacillati</taxon>
        <taxon>Bacillota</taxon>
        <taxon>Clostridia</taxon>
        <taxon>Eubacteriales</taxon>
        <taxon>Clostridiaceae</taxon>
        <taxon>Clostridium</taxon>
    </lineage>
</organism>
<evidence type="ECO:0000313" key="9">
    <source>
        <dbReference type="EMBL" id="AGK98904.1"/>
    </source>
</evidence>
<feature type="transmembrane region" description="Helical" evidence="7">
    <location>
        <begin position="111"/>
        <end position="129"/>
    </location>
</feature>
<feature type="transmembrane region" description="Helical" evidence="7">
    <location>
        <begin position="135"/>
        <end position="151"/>
    </location>
</feature>
<evidence type="ECO:0000256" key="2">
    <source>
        <dbReference type="ARBA" id="ARBA00022448"/>
    </source>
</evidence>
<dbReference type="Pfam" id="PF00528">
    <property type="entry name" value="BPD_transp_1"/>
    <property type="match status" value="1"/>
</dbReference>
<keyword evidence="5 7" id="KW-1133">Transmembrane helix</keyword>
<keyword evidence="10" id="KW-1185">Reference proteome</keyword>
<keyword evidence="6 7" id="KW-0472">Membrane</keyword>
<dbReference type="PATRIC" id="fig|86416.3.peg.4178"/>
<dbReference type="SUPFAM" id="SSF161098">
    <property type="entry name" value="MetI-like"/>
    <property type="match status" value="1"/>
</dbReference>
<evidence type="ECO:0000256" key="7">
    <source>
        <dbReference type="RuleBase" id="RU363032"/>
    </source>
</evidence>
<dbReference type="Gene3D" id="1.10.3720.10">
    <property type="entry name" value="MetI-like"/>
    <property type="match status" value="1"/>
</dbReference>
<dbReference type="PANTHER" id="PTHR43386">
    <property type="entry name" value="OLIGOPEPTIDE TRANSPORT SYSTEM PERMEASE PROTEIN APPC"/>
    <property type="match status" value="1"/>
</dbReference>
<dbReference type="STRING" id="86416.Clopa_4174"/>